<keyword evidence="1" id="KW-0813">Transport</keyword>
<organism evidence="4">
    <name type="scientific">human gut metagenome</name>
    <dbReference type="NCBI Taxonomy" id="408170"/>
    <lineage>
        <taxon>unclassified sequences</taxon>
        <taxon>metagenomes</taxon>
        <taxon>organismal metagenomes</taxon>
    </lineage>
</organism>
<evidence type="ECO:0000313" key="4">
    <source>
        <dbReference type="EMBL" id="EKC78507.1"/>
    </source>
</evidence>
<keyword evidence="4" id="KW-0547">Nucleotide-binding</keyword>
<dbReference type="SUPFAM" id="SSF52540">
    <property type="entry name" value="P-loop containing nucleoside triphosphate hydrolases"/>
    <property type="match status" value="1"/>
</dbReference>
<sequence length="223" mass="24795">DEPLGALDLKLRKDMQSELKAIQQRLGITFIYVTHDQEEALSMSDTIVVMDGGVIQQIGSPTDIYNEPQNAFVADFIGESNIVDGVMLSDYNVEFQGMRCRCVDKGFGLNEPVDVVVRPEDIDMVPPGEGMLSGDVTSVTFKGVHYEIIVDIKGFKWMIQTTEKAEVGDRIGISIKPDEIQIMKKSEYSGLYGDYSSFSEEFDELSDPNAELTDEDEVSEIGE</sequence>
<evidence type="ECO:0000256" key="1">
    <source>
        <dbReference type="ARBA" id="ARBA00022448"/>
    </source>
</evidence>
<name>K1TZL7_9ZZZZ</name>
<evidence type="ECO:0000256" key="2">
    <source>
        <dbReference type="SAM" id="MobiDB-lite"/>
    </source>
</evidence>
<evidence type="ECO:0000259" key="3">
    <source>
        <dbReference type="Pfam" id="PF08402"/>
    </source>
</evidence>
<reference evidence="4" key="1">
    <citation type="journal article" date="2013" name="Environ. Microbiol.">
        <title>Microbiota from the distal guts of lean and obese adolescents exhibit partial functional redundancy besides clear differences in community structure.</title>
        <authorList>
            <person name="Ferrer M."/>
            <person name="Ruiz A."/>
            <person name="Lanza F."/>
            <person name="Haange S.B."/>
            <person name="Oberbach A."/>
            <person name="Till H."/>
            <person name="Bargiela R."/>
            <person name="Campoy C."/>
            <person name="Segura M.T."/>
            <person name="Richter M."/>
            <person name="von Bergen M."/>
            <person name="Seifert J."/>
            <person name="Suarez A."/>
        </authorList>
    </citation>
    <scope>NUCLEOTIDE SEQUENCE</scope>
</reference>
<dbReference type="GO" id="GO:0005524">
    <property type="term" value="F:ATP binding"/>
    <property type="evidence" value="ECO:0007669"/>
    <property type="project" value="UniProtKB-KW"/>
</dbReference>
<dbReference type="InterPro" id="IPR050093">
    <property type="entry name" value="ABC_SmlMolc_Importer"/>
</dbReference>
<keyword evidence="4" id="KW-0067">ATP-binding</keyword>
<dbReference type="AlphaFoldDB" id="K1TZL7"/>
<feature type="non-terminal residue" evidence="4">
    <location>
        <position position="1"/>
    </location>
</feature>
<dbReference type="GO" id="GO:0022857">
    <property type="term" value="F:transmembrane transporter activity"/>
    <property type="evidence" value="ECO:0007669"/>
    <property type="project" value="InterPro"/>
</dbReference>
<dbReference type="InterPro" id="IPR008995">
    <property type="entry name" value="Mo/tungstate-bd_C_term_dom"/>
</dbReference>
<feature type="region of interest" description="Disordered" evidence="2">
    <location>
        <begin position="202"/>
        <end position="223"/>
    </location>
</feature>
<gene>
    <name evidence="4" type="ORF">LEA_03411</name>
</gene>
<comment type="caution">
    <text evidence="4">The sequence shown here is derived from an EMBL/GenBank/DDBJ whole genome shotgun (WGS) entry which is preliminary data.</text>
</comment>
<protein>
    <submittedName>
        <fullName evidence="4">Spermidine/putrescine import ATP-binding protein PotA</fullName>
    </submittedName>
</protein>
<dbReference type="Gene3D" id="3.40.50.300">
    <property type="entry name" value="P-loop containing nucleotide triphosphate hydrolases"/>
    <property type="match status" value="1"/>
</dbReference>
<accession>K1TZL7</accession>
<dbReference type="InterPro" id="IPR013611">
    <property type="entry name" value="Transp-assoc_OB_typ2"/>
</dbReference>
<dbReference type="GO" id="GO:0043190">
    <property type="term" value="C:ATP-binding cassette (ABC) transporter complex"/>
    <property type="evidence" value="ECO:0007669"/>
    <property type="project" value="InterPro"/>
</dbReference>
<feature type="domain" description="Transport-associated OB type 2" evidence="3">
    <location>
        <begin position="115"/>
        <end position="181"/>
    </location>
</feature>
<dbReference type="InterPro" id="IPR027417">
    <property type="entry name" value="P-loop_NTPase"/>
</dbReference>
<dbReference type="EMBL" id="AJWY01002260">
    <property type="protein sequence ID" value="EKC78507.1"/>
    <property type="molecule type" value="Genomic_DNA"/>
</dbReference>
<dbReference type="Gene3D" id="2.40.50.100">
    <property type="match status" value="1"/>
</dbReference>
<dbReference type="SUPFAM" id="SSF50331">
    <property type="entry name" value="MOP-like"/>
    <property type="match status" value="1"/>
</dbReference>
<dbReference type="PANTHER" id="PTHR42781">
    <property type="entry name" value="SPERMIDINE/PUTRESCINE IMPORT ATP-BINDING PROTEIN POTA"/>
    <property type="match status" value="1"/>
</dbReference>
<dbReference type="PANTHER" id="PTHR42781:SF4">
    <property type="entry name" value="SPERMIDINE_PUTRESCINE IMPORT ATP-BINDING PROTEIN POTA"/>
    <property type="match status" value="1"/>
</dbReference>
<dbReference type="Pfam" id="PF08402">
    <property type="entry name" value="TOBE_2"/>
    <property type="match status" value="1"/>
</dbReference>
<proteinExistence type="predicted"/>